<name>A0A0L6UL66_9BASI</name>
<dbReference type="VEuPathDB" id="FungiDB:VP01_556g2"/>
<feature type="transmembrane region" description="Helical" evidence="6">
    <location>
        <begin position="90"/>
        <end position="111"/>
    </location>
</feature>
<feature type="transmembrane region" description="Helical" evidence="6">
    <location>
        <begin position="525"/>
        <end position="548"/>
    </location>
</feature>
<dbReference type="PANTHER" id="PTHR11706:SF101">
    <property type="entry name" value="MANGANESE TRANSPORTER SMF1"/>
    <property type="match status" value="1"/>
</dbReference>
<protein>
    <recommendedName>
        <fullName evidence="9">Manganese transporter</fullName>
    </recommendedName>
</protein>
<dbReference type="GO" id="GO:0034755">
    <property type="term" value="P:iron ion transmembrane transport"/>
    <property type="evidence" value="ECO:0007669"/>
    <property type="project" value="TreeGrafter"/>
</dbReference>
<feature type="transmembrane region" description="Helical" evidence="6">
    <location>
        <begin position="190"/>
        <end position="216"/>
    </location>
</feature>
<evidence type="ECO:0000313" key="8">
    <source>
        <dbReference type="Proteomes" id="UP000037035"/>
    </source>
</evidence>
<dbReference type="InterPro" id="IPR001046">
    <property type="entry name" value="NRAMP_fam"/>
</dbReference>
<feature type="transmembrane region" description="Helical" evidence="6">
    <location>
        <begin position="568"/>
        <end position="587"/>
    </location>
</feature>
<feature type="transmembrane region" description="Helical" evidence="6">
    <location>
        <begin position="472"/>
        <end position="497"/>
    </location>
</feature>
<dbReference type="Pfam" id="PF01566">
    <property type="entry name" value="Nramp"/>
    <property type="match status" value="2"/>
</dbReference>
<feature type="region of interest" description="Disordered" evidence="5">
    <location>
        <begin position="1"/>
        <end position="26"/>
    </location>
</feature>
<dbReference type="PRINTS" id="PR00447">
    <property type="entry name" value="NATRESASSCMP"/>
</dbReference>
<dbReference type="OrthoDB" id="409173at2759"/>
<dbReference type="STRING" id="27349.A0A0L6UL66"/>
<feature type="compositionally biased region" description="Basic and acidic residues" evidence="5">
    <location>
        <begin position="1"/>
        <end position="10"/>
    </location>
</feature>
<feature type="transmembrane region" description="Helical" evidence="6">
    <location>
        <begin position="312"/>
        <end position="334"/>
    </location>
</feature>
<keyword evidence="4 6" id="KW-0472">Membrane</keyword>
<dbReference type="NCBIfam" id="NF037982">
    <property type="entry name" value="Nramp_1"/>
    <property type="match status" value="2"/>
</dbReference>
<keyword evidence="3 6" id="KW-1133">Transmembrane helix</keyword>
<proteinExistence type="predicted"/>
<keyword evidence="2 6" id="KW-0812">Transmembrane</keyword>
<evidence type="ECO:0000256" key="5">
    <source>
        <dbReference type="SAM" id="MobiDB-lite"/>
    </source>
</evidence>
<dbReference type="GO" id="GO:0005384">
    <property type="term" value="F:manganese ion transmembrane transporter activity"/>
    <property type="evidence" value="ECO:0007669"/>
    <property type="project" value="TreeGrafter"/>
</dbReference>
<evidence type="ECO:0008006" key="9">
    <source>
        <dbReference type="Google" id="ProtNLM"/>
    </source>
</evidence>
<dbReference type="AlphaFoldDB" id="A0A0L6UL66"/>
<dbReference type="GO" id="GO:0015086">
    <property type="term" value="F:cadmium ion transmembrane transporter activity"/>
    <property type="evidence" value="ECO:0007669"/>
    <property type="project" value="TreeGrafter"/>
</dbReference>
<evidence type="ECO:0000256" key="4">
    <source>
        <dbReference type="ARBA" id="ARBA00023136"/>
    </source>
</evidence>
<dbReference type="EMBL" id="LAVV01010796">
    <property type="protein sequence ID" value="KNZ48560.1"/>
    <property type="molecule type" value="Genomic_DNA"/>
</dbReference>
<dbReference type="GO" id="GO:0005886">
    <property type="term" value="C:plasma membrane"/>
    <property type="evidence" value="ECO:0007669"/>
    <property type="project" value="TreeGrafter"/>
</dbReference>
<dbReference type="GO" id="GO:0030026">
    <property type="term" value="P:intracellular manganese ion homeostasis"/>
    <property type="evidence" value="ECO:0007669"/>
    <property type="project" value="TreeGrafter"/>
</dbReference>
<comment type="caution">
    <text evidence="7">The sequence shown here is derived from an EMBL/GenBank/DDBJ whole genome shotgun (WGS) entry which is preliminary data.</text>
</comment>
<gene>
    <name evidence="7" type="ORF">VP01_556g2</name>
</gene>
<reference evidence="7 8" key="1">
    <citation type="submission" date="2015-08" db="EMBL/GenBank/DDBJ databases">
        <title>Next Generation Sequencing and Analysis of the Genome of Puccinia sorghi L Schw, the Causal Agent of Maize Common Rust.</title>
        <authorList>
            <person name="Rochi L."/>
            <person name="Burguener G."/>
            <person name="Darino M."/>
            <person name="Turjanski A."/>
            <person name="Kreff E."/>
            <person name="Dieguez M.J."/>
            <person name="Sacco F."/>
        </authorList>
    </citation>
    <scope>NUCLEOTIDE SEQUENCE [LARGE SCALE GENOMIC DNA]</scope>
    <source>
        <strain evidence="7 8">RO10H11247</strain>
    </source>
</reference>
<evidence type="ECO:0000256" key="2">
    <source>
        <dbReference type="ARBA" id="ARBA00022692"/>
    </source>
</evidence>
<feature type="transmembrane region" description="Helical" evidence="6">
    <location>
        <begin position="359"/>
        <end position="383"/>
    </location>
</feature>
<evidence type="ECO:0000256" key="1">
    <source>
        <dbReference type="ARBA" id="ARBA00004141"/>
    </source>
</evidence>
<accession>A0A0L6UL66</accession>
<feature type="transmembrane region" description="Helical" evidence="6">
    <location>
        <begin position="277"/>
        <end position="300"/>
    </location>
</feature>
<sequence length="708" mass="77509">MSIVELEAHRAHPHGGHPPSPEKDTSKIGYATEQRKRGIAYCIGFMGQYITHSDDAHQADCRPLSVSFKDIPGKMRTDQTTSQDSFEVHWAWLGGIVSPSILFSSVTSLLLCHPPPSLSFPRKYTTLYFPSHLFPNSTIQGRSPEISRGTSALCEAKLTSQPVSFFFLSVAYCDPGNWATDLGAGSSHGYAHLFAILSASVMASVLQVLATRLGFITGKDLAQHCRAKFYDRPKRKLLWRWGVLYPLYILCEGGIIFTDLAELLGSAIALHMLFPRIPLFVGVFLTSLDVFVVLAFFSSYPDVSNKKHRSMHYFELFVSLLIFVVITFFIILLVSVKPDWGKTFEGFIPSRRMIVNGGLYVSVSLIGATVMPHSIFLGAFLAVKEGSKVAIPERLRVVSVHPDSSLPQNSGSVHMDKLDEASFPENFISINGSPEMEYRCRNELELEDCNLDATVVSFDRIKKHLAHASFDIVASLFTLALPVNASILIVASATFYYGSVPSVRKNESLDLQSAYELLGSQVGPIAGYLFAIALLIAGQAASITVTLAGQIVSEGFLEWRTRPVIRRLVTRLIGIVPSAVVAGAAGLQGVDHLMVGSQVGLSLVLPFVLAPLIIFTSDPEIMRTKGHKTGLVRIKSTQIPTDDEAPEPISHYQESSKQHMKAVEPAGGTITPTVSFANGRVVQTITWFIFIVCSISNLYAIVQLAQGQ</sequence>
<keyword evidence="8" id="KW-1185">Reference proteome</keyword>
<evidence type="ECO:0000313" key="7">
    <source>
        <dbReference type="EMBL" id="KNZ48560.1"/>
    </source>
</evidence>
<evidence type="ECO:0000256" key="6">
    <source>
        <dbReference type="SAM" id="Phobius"/>
    </source>
</evidence>
<organism evidence="7 8">
    <name type="scientific">Puccinia sorghi</name>
    <dbReference type="NCBI Taxonomy" id="27349"/>
    <lineage>
        <taxon>Eukaryota</taxon>
        <taxon>Fungi</taxon>
        <taxon>Dikarya</taxon>
        <taxon>Basidiomycota</taxon>
        <taxon>Pucciniomycotina</taxon>
        <taxon>Pucciniomycetes</taxon>
        <taxon>Pucciniales</taxon>
        <taxon>Pucciniaceae</taxon>
        <taxon>Puccinia</taxon>
    </lineage>
</organism>
<dbReference type="Proteomes" id="UP000037035">
    <property type="component" value="Unassembled WGS sequence"/>
</dbReference>
<feature type="transmembrane region" description="Helical" evidence="6">
    <location>
        <begin position="685"/>
        <end position="705"/>
    </location>
</feature>
<comment type="subcellular location">
    <subcellularLocation>
        <location evidence="1">Membrane</location>
        <topology evidence="1">Multi-pass membrane protein</topology>
    </subcellularLocation>
</comment>
<feature type="transmembrane region" description="Helical" evidence="6">
    <location>
        <begin position="593"/>
        <end position="615"/>
    </location>
</feature>
<evidence type="ECO:0000256" key="3">
    <source>
        <dbReference type="ARBA" id="ARBA00022989"/>
    </source>
</evidence>
<feature type="transmembrane region" description="Helical" evidence="6">
    <location>
        <begin position="237"/>
        <end position="257"/>
    </location>
</feature>
<feature type="region of interest" description="Disordered" evidence="5">
    <location>
        <begin position="642"/>
        <end position="662"/>
    </location>
</feature>
<dbReference type="PANTHER" id="PTHR11706">
    <property type="entry name" value="SOLUTE CARRIER PROTEIN FAMILY 11 MEMBER"/>
    <property type="match status" value="1"/>
</dbReference>